<evidence type="ECO:0000313" key="2">
    <source>
        <dbReference type="Proteomes" id="UP000001903"/>
    </source>
</evidence>
<accession>D2RXM4</accession>
<name>D2RXM4_HALTV</name>
<proteinExistence type="predicted"/>
<dbReference type="AlphaFoldDB" id="D2RXM4"/>
<reference evidence="1 2" key="1">
    <citation type="journal article" date="2010" name="Stand. Genomic Sci.">
        <title>Complete genome sequence of Haloterrigena turkmenica type strain (4k).</title>
        <authorList>
            <person name="Saunders E."/>
            <person name="Tindall B.J."/>
            <person name="Fahnrich R."/>
            <person name="Lapidus A."/>
            <person name="Copeland A."/>
            <person name="Del Rio T.G."/>
            <person name="Lucas S."/>
            <person name="Chen F."/>
            <person name="Tice H."/>
            <person name="Cheng J.F."/>
            <person name="Han C."/>
            <person name="Detter J.C."/>
            <person name="Bruce D."/>
            <person name="Goodwin L."/>
            <person name="Chain P."/>
            <person name="Pitluck S."/>
            <person name="Pati A."/>
            <person name="Ivanova N."/>
            <person name="Mavromatis K."/>
            <person name="Chen A."/>
            <person name="Palaniappan K."/>
            <person name="Land M."/>
            <person name="Hauser L."/>
            <person name="Chang Y.J."/>
            <person name="Jeffries C.D."/>
            <person name="Brettin T."/>
            <person name="Rohde M."/>
            <person name="Goker M."/>
            <person name="Bristow J."/>
            <person name="Eisen J.A."/>
            <person name="Markowitz V."/>
            <person name="Hugenholtz P."/>
            <person name="Klenk H.P."/>
            <person name="Kyrpides N.C."/>
        </authorList>
    </citation>
    <scope>NUCLEOTIDE SEQUENCE [LARGE SCALE GENOMIC DNA]</scope>
    <source>
        <strain evidence="2">ATCC 51198 / DSM 5511 / JCM 9101 / NCIMB 13204 / VKM B-1734 / 4k</strain>
    </source>
</reference>
<sequence>MHMGQRQSPAGDGSGIANDDLTIDEAVRRLEVDAVADVARAAFDHAGERAAIQHGHTAAVLGAVRLATRRSRRPTVDREELAAAFDVDPDDVVAAESELSRHLGSPAPESETASVRRRLIVARELLAAAERGTVAGPDLPGSYLAAAAPFLLARAVDGPVCLDDREGDGDTAGGLDEASLRAHVERLEADLECARLGTKLAALVADE</sequence>
<dbReference type="eggNOG" id="arCOG11259">
    <property type="taxonomic scope" value="Archaea"/>
</dbReference>
<protein>
    <submittedName>
        <fullName evidence="1">Uncharacterized protein</fullName>
    </submittedName>
</protein>
<dbReference type="KEGG" id="htu:Htur_0812"/>
<dbReference type="HOGENOM" id="CLU_093723_0_0_2"/>
<gene>
    <name evidence="1" type="ordered locus">Htur_0812</name>
</gene>
<evidence type="ECO:0000313" key="1">
    <source>
        <dbReference type="EMBL" id="ADB59708.1"/>
    </source>
</evidence>
<organism evidence="1 2">
    <name type="scientific">Haloterrigena turkmenica (strain ATCC 51198 / DSM 5511 / JCM 9101 / NCIMB 13204 / VKM B-1734 / 4k)</name>
    <name type="common">Halococcus turkmenicus</name>
    <dbReference type="NCBI Taxonomy" id="543526"/>
    <lineage>
        <taxon>Archaea</taxon>
        <taxon>Methanobacteriati</taxon>
        <taxon>Methanobacteriota</taxon>
        <taxon>Stenosarchaea group</taxon>
        <taxon>Halobacteria</taxon>
        <taxon>Halobacteriales</taxon>
        <taxon>Natrialbaceae</taxon>
        <taxon>Haloterrigena</taxon>
    </lineage>
</organism>
<dbReference type="Proteomes" id="UP000001903">
    <property type="component" value="Chromosome"/>
</dbReference>
<keyword evidence="2" id="KW-1185">Reference proteome</keyword>
<dbReference type="EMBL" id="CP001860">
    <property type="protein sequence ID" value="ADB59708.1"/>
    <property type="molecule type" value="Genomic_DNA"/>
</dbReference>